<keyword evidence="1" id="KW-0175">Coiled coil</keyword>
<dbReference type="EMBL" id="CAUEEQ010004058">
    <property type="protein sequence ID" value="CAJ0926569.1"/>
    <property type="molecule type" value="Genomic_DNA"/>
</dbReference>
<feature type="region of interest" description="Disordered" evidence="2">
    <location>
        <begin position="605"/>
        <end position="632"/>
    </location>
</feature>
<accession>A0ABN9KWF0</accession>
<evidence type="ECO:0000313" key="3">
    <source>
        <dbReference type="EMBL" id="CAJ0926569.1"/>
    </source>
</evidence>
<sequence length="632" mass="72217">MKESVAQMYKSMSELSLEVERTKEFVKTLNHTIISTHDKCVLEEEKKATMDDVVELKNRVENLKNSAFVCTTSFKEMEKKHLTLEKELESEKLRNKEYFESLNNTLSKIKDIHSQMLTGEHTKEPRVSAENSPMDENLTEYVIILQDRLKKQNVMMLQLYDDINSQDIKINNLTIMLDLQKQSIEKACEDRFSSCKNDFQKQLKGAEENMHVLNKTVSDVVLPLDDKIDKMNEQISDLCYDMEILQPLLERGAPFSMASDDEHRTNMAEVNNEIKNITQFLNELVSRMEELAKGQKELRSKAETGEQMFERRLSECLIVAEDGFNSTTDIINNAVDSIHDNFVMKSTVSEIENVVELYYNSTIEKLEKVMLAIPQLNKTLNNLVSQSGSSQQENEQTLYYKKVSNENSINLLTYVELYQKINAMQVMLKQNQLNITHMEEKLQISENKANSCQSLIQSIESQVNLILANPTISPKNKKDEAILKGNIQSDVNSRLKTLEFKSVRMSTSIPQLNKTANEAKVLCQSIFITVKKVNGSVPQLIKAAQLNITHLQNGFEELIRSLMEIKMETVLSNLSSYIDNSLSDVRNNMIKLQKQMKAPVKKTLPPKKIVVNPTSSATGRSQRNTDIADQGE</sequence>
<keyword evidence="4" id="KW-1185">Reference proteome</keyword>
<feature type="compositionally biased region" description="Polar residues" evidence="2">
    <location>
        <begin position="612"/>
        <end position="632"/>
    </location>
</feature>
<evidence type="ECO:0000313" key="4">
    <source>
        <dbReference type="Proteomes" id="UP001176940"/>
    </source>
</evidence>
<comment type="caution">
    <text evidence="3">The sequence shown here is derived from an EMBL/GenBank/DDBJ whole genome shotgun (WGS) entry which is preliminary data.</text>
</comment>
<name>A0ABN9KWF0_9NEOB</name>
<gene>
    <name evidence="3" type="ORF">RIMI_LOCUS2814540</name>
</gene>
<dbReference type="Proteomes" id="UP001176940">
    <property type="component" value="Unassembled WGS sequence"/>
</dbReference>
<organism evidence="3 4">
    <name type="scientific">Ranitomeya imitator</name>
    <name type="common">mimic poison frog</name>
    <dbReference type="NCBI Taxonomy" id="111125"/>
    <lineage>
        <taxon>Eukaryota</taxon>
        <taxon>Metazoa</taxon>
        <taxon>Chordata</taxon>
        <taxon>Craniata</taxon>
        <taxon>Vertebrata</taxon>
        <taxon>Euteleostomi</taxon>
        <taxon>Amphibia</taxon>
        <taxon>Batrachia</taxon>
        <taxon>Anura</taxon>
        <taxon>Neobatrachia</taxon>
        <taxon>Hyloidea</taxon>
        <taxon>Dendrobatidae</taxon>
        <taxon>Dendrobatinae</taxon>
        <taxon>Ranitomeya</taxon>
    </lineage>
</organism>
<reference evidence="3" key="1">
    <citation type="submission" date="2023-07" db="EMBL/GenBank/DDBJ databases">
        <authorList>
            <person name="Stuckert A."/>
        </authorList>
    </citation>
    <scope>NUCLEOTIDE SEQUENCE</scope>
</reference>
<evidence type="ECO:0000256" key="2">
    <source>
        <dbReference type="SAM" id="MobiDB-lite"/>
    </source>
</evidence>
<proteinExistence type="predicted"/>
<protein>
    <submittedName>
        <fullName evidence="3">Uncharacterized protein</fullName>
    </submittedName>
</protein>
<feature type="coiled-coil region" evidence="1">
    <location>
        <begin position="46"/>
        <end position="94"/>
    </location>
</feature>
<evidence type="ECO:0000256" key="1">
    <source>
        <dbReference type="SAM" id="Coils"/>
    </source>
</evidence>